<dbReference type="RefSeq" id="WP_097127151.1">
    <property type="nucleotide sequence ID" value="NZ_OCNH01000003.1"/>
</dbReference>
<name>A0A286G845_9BACT</name>
<dbReference type="Proteomes" id="UP000219452">
    <property type="component" value="Unassembled WGS sequence"/>
</dbReference>
<organism evidence="1 2">
    <name type="scientific">Spirosoma fluviale</name>
    <dbReference type="NCBI Taxonomy" id="1597977"/>
    <lineage>
        <taxon>Bacteria</taxon>
        <taxon>Pseudomonadati</taxon>
        <taxon>Bacteroidota</taxon>
        <taxon>Cytophagia</taxon>
        <taxon>Cytophagales</taxon>
        <taxon>Cytophagaceae</taxon>
        <taxon>Spirosoma</taxon>
    </lineage>
</organism>
<accession>A0A286G845</accession>
<keyword evidence="2" id="KW-1185">Reference proteome</keyword>
<reference evidence="2" key="1">
    <citation type="submission" date="2017-09" db="EMBL/GenBank/DDBJ databases">
        <authorList>
            <person name="Varghese N."/>
            <person name="Submissions S."/>
        </authorList>
    </citation>
    <scope>NUCLEOTIDE SEQUENCE [LARGE SCALE GENOMIC DNA]</scope>
    <source>
        <strain evidence="2">DSM 29961</strain>
    </source>
</reference>
<evidence type="ECO:0000313" key="2">
    <source>
        <dbReference type="Proteomes" id="UP000219452"/>
    </source>
</evidence>
<sequence length="96" mass="10733">MQQVLDSKLALAHAPYDDDGTPFDGLRASSVSLVSYRSSPLAGSTNTEGVQPEVTDLRTYLQRQIKVAERFIRIHFSFCLWAEPIIFSWAATSVTR</sequence>
<dbReference type="EMBL" id="OCNH01000003">
    <property type="protein sequence ID" value="SOD91652.1"/>
    <property type="molecule type" value="Genomic_DNA"/>
</dbReference>
<gene>
    <name evidence="1" type="ORF">SAMN06269250_3572</name>
</gene>
<proteinExistence type="predicted"/>
<protein>
    <submittedName>
        <fullName evidence="1">Uncharacterized protein</fullName>
    </submittedName>
</protein>
<dbReference type="OrthoDB" id="954229at2"/>
<dbReference type="AlphaFoldDB" id="A0A286G845"/>
<evidence type="ECO:0000313" key="1">
    <source>
        <dbReference type="EMBL" id="SOD91652.1"/>
    </source>
</evidence>